<dbReference type="InterPro" id="IPR036378">
    <property type="entry name" value="FAS1_dom_sf"/>
</dbReference>
<keyword evidence="3" id="KW-1003">Cell membrane</keyword>
<evidence type="ECO:0000256" key="3">
    <source>
        <dbReference type="ARBA" id="ARBA00022475"/>
    </source>
</evidence>
<organism evidence="12 13">
    <name type="scientific">Liquidambar formosana</name>
    <name type="common">Formosan gum</name>
    <dbReference type="NCBI Taxonomy" id="63359"/>
    <lineage>
        <taxon>Eukaryota</taxon>
        <taxon>Viridiplantae</taxon>
        <taxon>Streptophyta</taxon>
        <taxon>Embryophyta</taxon>
        <taxon>Tracheophyta</taxon>
        <taxon>Spermatophyta</taxon>
        <taxon>Magnoliopsida</taxon>
        <taxon>eudicotyledons</taxon>
        <taxon>Gunneridae</taxon>
        <taxon>Pentapetalae</taxon>
        <taxon>Saxifragales</taxon>
        <taxon>Altingiaceae</taxon>
        <taxon>Liquidambar</taxon>
    </lineage>
</organism>
<dbReference type="AlphaFoldDB" id="A0AAP0WTV1"/>
<gene>
    <name evidence="12" type="ORF">L1049_013153</name>
</gene>
<sequence length="236" mass="25261">MMKQLLFSITLLLIFLFHCPTTLAQSPAQAPAPPASTRSITKILKKAGKFSFLIRLLKSTQVDIRITTQLKRSKQGLTLFAPTDSAFSSLKAGVLNSLSDQQQDQLVLFHVIPVYLSTSQFPAVINPLRTLAGASSIDQFPLNVSTSGDQVSLSTGLVDTTLADTIYSDNQLIVYEVDKVLLPMSIFGTAPAPAPVAPPSKPEKEIPAENVKSSSFDSRGGIMLSIAVAVIAAFSL</sequence>
<keyword evidence="8" id="KW-0325">Glycoprotein</keyword>
<proteinExistence type="inferred from homology"/>
<keyword evidence="13" id="KW-1185">Reference proteome</keyword>
<dbReference type="FunFam" id="2.30.180.10:FF:000006">
    <property type="entry name" value="Fasciclin-like arabinogalactan protein 11"/>
    <property type="match status" value="1"/>
</dbReference>
<dbReference type="Pfam" id="PF02469">
    <property type="entry name" value="Fasciclin"/>
    <property type="match status" value="1"/>
</dbReference>
<reference evidence="12 13" key="1">
    <citation type="journal article" date="2024" name="Plant J.">
        <title>Genome sequences and population genomics reveal climatic adaptation and genomic divergence between two closely related sweetgum species.</title>
        <authorList>
            <person name="Xu W.Q."/>
            <person name="Ren C.Q."/>
            <person name="Zhang X.Y."/>
            <person name="Comes H.P."/>
            <person name="Liu X.H."/>
            <person name="Li Y.G."/>
            <person name="Kettle C.J."/>
            <person name="Jalonen R."/>
            <person name="Gaisberger H."/>
            <person name="Ma Y.Z."/>
            <person name="Qiu Y.X."/>
        </authorList>
    </citation>
    <scope>NUCLEOTIDE SEQUENCE [LARGE SCALE GENOMIC DNA]</scope>
    <source>
        <strain evidence="12">Hangzhou</strain>
    </source>
</reference>
<evidence type="ECO:0000256" key="6">
    <source>
        <dbReference type="ARBA" id="ARBA00022974"/>
    </source>
</evidence>
<comment type="function">
    <text evidence="9">May be a cell surface adhesion protein.</text>
</comment>
<dbReference type="InterPro" id="IPR000782">
    <property type="entry name" value="FAS1_domain"/>
</dbReference>
<evidence type="ECO:0000256" key="8">
    <source>
        <dbReference type="ARBA" id="ARBA00023180"/>
    </source>
</evidence>
<evidence type="ECO:0000256" key="7">
    <source>
        <dbReference type="ARBA" id="ARBA00023136"/>
    </source>
</evidence>
<dbReference type="GO" id="GO:0005886">
    <property type="term" value="C:plasma membrane"/>
    <property type="evidence" value="ECO:0007669"/>
    <property type="project" value="UniProtKB-SubCell"/>
</dbReference>
<keyword evidence="5 10" id="KW-0732">Signal</keyword>
<keyword evidence="4" id="KW-0449">Lipoprotein</keyword>
<evidence type="ECO:0000256" key="4">
    <source>
        <dbReference type="ARBA" id="ARBA00022622"/>
    </source>
</evidence>
<dbReference type="Proteomes" id="UP001415857">
    <property type="component" value="Unassembled WGS sequence"/>
</dbReference>
<dbReference type="SUPFAM" id="SSF82153">
    <property type="entry name" value="FAS1 domain"/>
    <property type="match status" value="1"/>
</dbReference>
<comment type="similarity">
    <text evidence="2">Belongs to the fasciclin-like AGP family.</text>
</comment>
<accession>A0AAP0WTV1</accession>
<dbReference type="SMART" id="SM00554">
    <property type="entry name" value="FAS1"/>
    <property type="match status" value="1"/>
</dbReference>
<evidence type="ECO:0000259" key="11">
    <source>
        <dbReference type="PROSITE" id="PS50213"/>
    </source>
</evidence>
<evidence type="ECO:0000256" key="10">
    <source>
        <dbReference type="SAM" id="SignalP"/>
    </source>
</evidence>
<evidence type="ECO:0000256" key="9">
    <source>
        <dbReference type="ARBA" id="ARBA00024686"/>
    </source>
</evidence>
<dbReference type="PANTHER" id="PTHR32077">
    <property type="entry name" value="FASCICLIN-LIKE ARABINOGALACTAN PROTEIN"/>
    <property type="match status" value="1"/>
</dbReference>
<comment type="caution">
    <text evidence="12">The sequence shown here is derived from an EMBL/GenBank/DDBJ whole genome shotgun (WGS) entry which is preliminary data.</text>
</comment>
<keyword evidence="7" id="KW-0472">Membrane</keyword>
<dbReference type="PANTHER" id="PTHR32077:SF65">
    <property type="entry name" value="FASCICLIN-LIKE ARABINOGALACTAN PROTEIN 11"/>
    <property type="match status" value="1"/>
</dbReference>
<dbReference type="InterPro" id="IPR045003">
    <property type="entry name" value="FLA_A"/>
</dbReference>
<feature type="chain" id="PRO_5042866801" description="FAS1 domain-containing protein" evidence="10">
    <location>
        <begin position="25"/>
        <end position="236"/>
    </location>
</feature>
<evidence type="ECO:0000256" key="5">
    <source>
        <dbReference type="ARBA" id="ARBA00022729"/>
    </source>
</evidence>
<dbReference type="Gene3D" id="2.30.180.10">
    <property type="entry name" value="FAS1 domain"/>
    <property type="match status" value="1"/>
</dbReference>
<name>A0AAP0WTV1_LIQFO</name>
<dbReference type="EMBL" id="JBBPBK010000008">
    <property type="protein sequence ID" value="KAK9279474.1"/>
    <property type="molecule type" value="Genomic_DNA"/>
</dbReference>
<evidence type="ECO:0000256" key="2">
    <source>
        <dbReference type="ARBA" id="ARBA00007843"/>
    </source>
</evidence>
<evidence type="ECO:0000313" key="13">
    <source>
        <dbReference type="Proteomes" id="UP001415857"/>
    </source>
</evidence>
<comment type="subcellular location">
    <subcellularLocation>
        <location evidence="1">Cell membrane</location>
        <topology evidence="1">Lipid-anchor</topology>
        <topology evidence="1">GPI-anchor</topology>
    </subcellularLocation>
</comment>
<feature type="signal peptide" evidence="10">
    <location>
        <begin position="1"/>
        <end position="24"/>
    </location>
</feature>
<dbReference type="PROSITE" id="PS50213">
    <property type="entry name" value="FAS1"/>
    <property type="match status" value="1"/>
</dbReference>
<feature type="domain" description="FAS1" evidence="11">
    <location>
        <begin position="37"/>
        <end position="181"/>
    </location>
</feature>
<keyword evidence="4" id="KW-0336">GPI-anchor</keyword>
<dbReference type="GO" id="GO:0009834">
    <property type="term" value="P:plant-type secondary cell wall biogenesis"/>
    <property type="evidence" value="ECO:0007669"/>
    <property type="project" value="TreeGrafter"/>
</dbReference>
<evidence type="ECO:0000313" key="12">
    <source>
        <dbReference type="EMBL" id="KAK9279474.1"/>
    </source>
</evidence>
<dbReference type="GO" id="GO:0098552">
    <property type="term" value="C:side of membrane"/>
    <property type="evidence" value="ECO:0007669"/>
    <property type="project" value="UniProtKB-KW"/>
</dbReference>
<protein>
    <recommendedName>
        <fullName evidence="11">FAS1 domain-containing protein</fullName>
    </recommendedName>
</protein>
<evidence type="ECO:0000256" key="1">
    <source>
        <dbReference type="ARBA" id="ARBA00004609"/>
    </source>
</evidence>
<keyword evidence="6" id="KW-0654">Proteoglycan</keyword>